<evidence type="ECO:0000256" key="1">
    <source>
        <dbReference type="ARBA" id="ARBA00004123"/>
    </source>
</evidence>
<feature type="domain" description="HTH psq-type" evidence="7">
    <location>
        <begin position="34"/>
        <end position="85"/>
    </location>
</feature>
<evidence type="ECO:0000256" key="6">
    <source>
        <dbReference type="SAM" id="Phobius"/>
    </source>
</evidence>
<reference evidence="8" key="1">
    <citation type="submission" date="2015-12" db="EMBL/GenBank/DDBJ databases">
        <title>De novo transcriptome assembly of four potential Pierce s Disease insect vectors from Arizona vineyards.</title>
        <authorList>
            <person name="Tassone E.E."/>
        </authorList>
    </citation>
    <scope>NUCLEOTIDE SEQUENCE</scope>
</reference>
<feature type="compositionally biased region" description="Low complexity" evidence="5">
    <location>
        <begin position="154"/>
        <end position="183"/>
    </location>
</feature>
<dbReference type="EMBL" id="GEDC01005634">
    <property type="protein sequence ID" value="JAS31664.1"/>
    <property type="molecule type" value="Transcribed_RNA"/>
</dbReference>
<evidence type="ECO:0000256" key="2">
    <source>
        <dbReference type="ARBA" id="ARBA00023125"/>
    </source>
</evidence>
<dbReference type="InterPro" id="IPR009057">
    <property type="entry name" value="Homeodomain-like_sf"/>
</dbReference>
<dbReference type="GO" id="GO:0003677">
    <property type="term" value="F:DNA binding"/>
    <property type="evidence" value="ECO:0007669"/>
    <property type="project" value="UniProtKB-UniRule"/>
</dbReference>
<organism evidence="8">
    <name type="scientific">Clastoptera arizonana</name>
    <name type="common">Arizona spittle bug</name>
    <dbReference type="NCBI Taxonomy" id="38151"/>
    <lineage>
        <taxon>Eukaryota</taxon>
        <taxon>Metazoa</taxon>
        <taxon>Ecdysozoa</taxon>
        <taxon>Arthropoda</taxon>
        <taxon>Hexapoda</taxon>
        <taxon>Insecta</taxon>
        <taxon>Pterygota</taxon>
        <taxon>Neoptera</taxon>
        <taxon>Paraneoptera</taxon>
        <taxon>Hemiptera</taxon>
        <taxon>Auchenorrhyncha</taxon>
        <taxon>Cercopoidea</taxon>
        <taxon>Clastopteridae</taxon>
        <taxon>Clastoptera</taxon>
    </lineage>
</organism>
<feature type="non-terminal residue" evidence="8">
    <location>
        <position position="1"/>
    </location>
</feature>
<feature type="region of interest" description="Disordered" evidence="5">
    <location>
        <begin position="134"/>
        <end position="183"/>
    </location>
</feature>
<proteinExistence type="predicted"/>
<evidence type="ECO:0000313" key="8">
    <source>
        <dbReference type="EMBL" id="JAS31664.1"/>
    </source>
</evidence>
<keyword evidence="6" id="KW-0812">Transmembrane</keyword>
<feature type="compositionally biased region" description="Basic and acidic residues" evidence="5">
    <location>
        <begin position="140"/>
        <end position="151"/>
    </location>
</feature>
<name>A0A1B6E179_9HEMI</name>
<feature type="DNA-binding region" description="H-T-H motif" evidence="4">
    <location>
        <begin position="61"/>
        <end position="81"/>
    </location>
</feature>
<feature type="non-terminal residue" evidence="8">
    <location>
        <position position="183"/>
    </location>
</feature>
<evidence type="ECO:0000256" key="5">
    <source>
        <dbReference type="SAM" id="MobiDB-lite"/>
    </source>
</evidence>
<dbReference type="InterPro" id="IPR007889">
    <property type="entry name" value="HTH_Psq"/>
</dbReference>
<dbReference type="Gene3D" id="1.10.10.60">
    <property type="entry name" value="Homeodomain-like"/>
    <property type="match status" value="1"/>
</dbReference>
<sequence length="183" mass="19908">LDSLYKVIIQYLTIYIIFLGGVSSNIATYVPTQKPEWKRYKQYTRNDIMSAIDAVRTGMSALQAARKYGVPSRTLYDKVKKLGITTGRPFRRSSIGNGVVGFSYGLGTSGSVMFGSGEEENSVYGSGMMEHGWHQSMESSSEKGGDQDRESTMNSATQGNTSNNSSSPGNNGRSPSPTLIKYA</sequence>
<gene>
    <name evidence="8" type="ORF">g.45428</name>
</gene>
<evidence type="ECO:0000259" key="7">
    <source>
        <dbReference type="PROSITE" id="PS50960"/>
    </source>
</evidence>
<dbReference type="PROSITE" id="PS50960">
    <property type="entry name" value="HTH_PSQ"/>
    <property type="match status" value="1"/>
</dbReference>
<dbReference type="AlphaFoldDB" id="A0A1B6E179"/>
<dbReference type="GO" id="GO:0005634">
    <property type="term" value="C:nucleus"/>
    <property type="evidence" value="ECO:0007669"/>
    <property type="project" value="UniProtKB-SubCell"/>
</dbReference>
<feature type="transmembrane region" description="Helical" evidence="6">
    <location>
        <begin position="12"/>
        <end position="32"/>
    </location>
</feature>
<evidence type="ECO:0000256" key="3">
    <source>
        <dbReference type="ARBA" id="ARBA00023242"/>
    </source>
</evidence>
<keyword evidence="6" id="KW-0472">Membrane</keyword>
<keyword evidence="2 4" id="KW-0238">DNA-binding</keyword>
<evidence type="ECO:0000256" key="4">
    <source>
        <dbReference type="PROSITE-ProRule" id="PRU00320"/>
    </source>
</evidence>
<keyword evidence="6" id="KW-1133">Transmembrane helix</keyword>
<protein>
    <recommendedName>
        <fullName evidence="7">HTH psq-type domain-containing protein</fullName>
    </recommendedName>
</protein>
<accession>A0A1B6E179</accession>
<keyword evidence="3 4" id="KW-0539">Nucleus</keyword>
<dbReference type="SUPFAM" id="SSF46689">
    <property type="entry name" value="Homeodomain-like"/>
    <property type="match status" value="1"/>
</dbReference>
<dbReference type="Pfam" id="PF05225">
    <property type="entry name" value="HTH_psq"/>
    <property type="match status" value="1"/>
</dbReference>
<comment type="subcellular location">
    <subcellularLocation>
        <location evidence="1 4">Nucleus</location>
    </subcellularLocation>
</comment>
<dbReference type="FunFam" id="1.10.10.60:FF:000019">
    <property type="entry name" value="Ligand-dependent corepressor isoform 1"/>
    <property type="match status" value="1"/>
</dbReference>